<dbReference type="EMBL" id="HBIS01001763">
    <property type="protein sequence ID" value="CAE0607740.1"/>
    <property type="molecule type" value="Transcribed_RNA"/>
</dbReference>
<dbReference type="InterPro" id="IPR023186">
    <property type="entry name" value="IUNH"/>
</dbReference>
<dbReference type="Gene3D" id="3.90.245.10">
    <property type="entry name" value="Ribonucleoside hydrolase-like"/>
    <property type="match status" value="1"/>
</dbReference>
<evidence type="ECO:0000256" key="1">
    <source>
        <dbReference type="ARBA" id="ARBA00009176"/>
    </source>
</evidence>
<dbReference type="GO" id="GO:0008477">
    <property type="term" value="F:purine nucleosidase activity"/>
    <property type="evidence" value="ECO:0007669"/>
    <property type="project" value="TreeGrafter"/>
</dbReference>
<comment type="similarity">
    <text evidence="1">Belongs to the IUNH family.</text>
</comment>
<proteinExistence type="inferred from homology"/>
<evidence type="ECO:0000256" key="2">
    <source>
        <dbReference type="ARBA" id="ARBA00022801"/>
    </source>
</evidence>
<evidence type="ECO:0000313" key="7">
    <source>
        <dbReference type="EMBL" id="CAE0607739.1"/>
    </source>
</evidence>
<evidence type="ECO:0000313" key="8">
    <source>
        <dbReference type="EMBL" id="CAE0607740.1"/>
    </source>
</evidence>
<dbReference type="CDD" id="cd02651">
    <property type="entry name" value="nuc_hydro_IU_UC_XIUA"/>
    <property type="match status" value="1"/>
</dbReference>
<dbReference type="Pfam" id="PF01156">
    <property type="entry name" value="IU_nuc_hydro"/>
    <property type="match status" value="1"/>
</dbReference>
<dbReference type="EMBL" id="HBIS01001761">
    <property type="protein sequence ID" value="CAE0607738.1"/>
    <property type="molecule type" value="Transcribed_RNA"/>
</dbReference>
<dbReference type="PANTHER" id="PTHR12304:SF59">
    <property type="entry name" value="INOSINE-URIDINE PREFERRING NUCLEOSIDE HYDROLASE FAMILY PROTEIN"/>
    <property type="match status" value="1"/>
</dbReference>
<feature type="region of interest" description="Disordered" evidence="4">
    <location>
        <begin position="52"/>
        <end position="71"/>
    </location>
</feature>
<evidence type="ECO:0000256" key="3">
    <source>
        <dbReference type="ARBA" id="ARBA00023295"/>
    </source>
</evidence>
<evidence type="ECO:0000259" key="5">
    <source>
        <dbReference type="Pfam" id="PF01156"/>
    </source>
</evidence>
<evidence type="ECO:0000256" key="4">
    <source>
        <dbReference type="SAM" id="MobiDB-lite"/>
    </source>
</evidence>
<dbReference type="InterPro" id="IPR036452">
    <property type="entry name" value="Ribo_hydro-like"/>
</dbReference>
<gene>
    <name evidence="6" type="ORF">PSAL00342_LOCUS1555</name>
    <name evidence="7" type="ORF">PSAL00342_LOCUS1556</name>
    <name evidence="8" type="ORF">PSAL00342_LOCUS1557</name>
</gene>
<dbReference type="AlphaFoldDB" id="A0A6U9QLX3"/>
<evidence type="ECO:0000313" key="6">
    <source>
        <dbReference type="EMBL" id="CAE0607738.1"/>
    </source>
</evidence>
<dbReference type="InterPro" id="IPR001910">
    <property type="entry name" value="Inosine/uridine_hydrolase_dom"/>
</dbReference>
<feature type="compositionally biased region" description="Basic and acidic residues" evidence="4">
    <location>
        <begin position="59"/>
        <end position="71"/>
    </location>
</feature>
<accession>A0A6U9QLX3</accession>
<dbReference type="GO" id="GO:0005829">
    <property type="term" value="C:cytosol"/>
    <property type="evidence" value="ECO:0007669"/>
    <property type="project" value="TreeGrafter"/>
</dbReference>
<dbReference type="SUPFAM" id="SSF53590">
    <property type="entry name" value="Nucleoside hydrolase"/>
    <property type="match status" value="1"/>
</dbReference>
<keyword evidence="2" id="KW-0378">Hydrolase</keyword>
<name>A0A6U9QLX3_9CHLO</name>
<sequence length="410" mass="44726">MRVSWRRAVSALVGSACVGWIVGYAVGQQKLQAEAKGTVVAKKPMVRRKLDVDEEEELKDAASDTTDEGRIREAEEASVRWSNAQAQTAVWLDCDPGHDDCLAILLAVHSEELHLLGISTVQANQTLDRTTYNARSVLEACGAADVPVVAGCARPFLRHSKICAEVHGETGLDGAELPAPRVPALKGNYAQVMYRAISAQHRARGGREKVQLVCTAPMTNVAVLFMAYPDVVSMVEVVFMGGTMGVGNTGPVAEFNIQVDPEAAKLIMQAGCKVTMVPLEVTHTALVSPDIVRRIESPPSQLRAAMRDLMLFFRKSYEEMWGFESPPLHDPCAVAYVLRPDLFTTRSCAVEVETTNGWSLGQTIVDVHDQFPDRPKNVNVAFSMDVSSFWDLMLAAMARADTLSPMNRVA</sequence>
<reference evidence="7" key="1">
    <citation type="submission" date="2021-01" db="EMBL/GenBank/DDBJ databases">
        <authorList>
            <person name="Corre E."/>
            <person name="Pelletier E."/>
            <person name="Niang G."/>
            <person name="Scheremetjew M."/>
            <person name="Finn R."/>
            <person name="Kale V."/>
            <person name="Holt S."/>
            <person name="Cochrane G."/>
            <person name="Meng A."/>
            <person name="Brown T."/>
            <person name="Cohen L."/>
        </authorList>
    </citation>
    <scope>NUCLEOTIDE SEQUENCE</scope>
    <source>
        <strain evidence="7">CCMP1897</strain>
    </source>
</reference>
<dbReference type="EMBL" id="HBIS01001762">
    <property type="protein sequence ID" value="CAE0607739.1"/>
    <property type="molecule type" value="Transcribed_RNA"/>
</dbReference>
<dbReference type="GO" id="GO:0006152">
    <property type="term" value="P:purine nucleoside catabolic process"/>
    <property type="evidence" value="ECO:0007669"/>
    <property type="project" value="TreeGrafter"/>
</dbReference>
<protein>
    <recommendedName>
        <fullName evidence="5">Inosine/uridine-preferring nucleoside hydrolase domain-containing protein</fullName>
    </recommendedName>
</protein>
<dbReference type="PANTHER" id="PTHR12304">
    <property type="entry name" value="INOSINE-URIDINE PREFERRING NUCLEOSIDE HYDROLASE"/>
    <property type="match status" value="1"/>
</dbReference>
<feature type="domain" description="Inosine/uridine-preferring nucleoside hydrolase" evidence="5">
    <location>
        <begin position="90"/>
        <end position="391"/>
    </location>
</feature>
<keyword evidence="3" id="KW-0326">Glycosidase</keyword>
<organism evidence="7">
    <name type="scientific">Picocystis salinarum</name>
    <dbReference type="NCBI Taxonomy" id="88271"/>
    <lineage>
        <taxon>Eukaryota</taxon>
        <taxon>Viridiplantae</taxon>
        <taxon>Chlorophyta</taxon>
        <taxon>Picocystophyceae</taxon>
        <taxon>Picocystales</taxon>
        <taxon>Picocystaceae</taxon>
        <taxon>Picocystis</taxon>
    </lineage>
</organism>